<comment type="similarity">
    <text evidence="2">Belongs to the sulfatase family.</text>
</comment>
<keyword evidence="5" id="KW-0378">Hydrolase</keyword>
<dbReference type="GO" id="GO:0046872">
    <property type="term" value="F:metal ion binding"/>
    <property type="evidence" value="ECO:0007669"/>
    <property type="project" value="UniProtKB-KW"/>
</dbReference>
<reference evidence="9" key="2">
    <citation type="submission" date="2025-08" db="UniProtKB">
        <authorList>
            <consortium name="Ensembl"/>
        </authorList>
    </citation>
    <scope>IDENTIFICATION</scope>
</reference>
<keyword evidence="3" id="KW-0479">Metal-binding</keyword>
<dbReference type="Proteomes" id="UP000694412">
    <property type="component" value="Chromosome 18"/>
</dbReference>
<keyword evidence="10" id="KW-1185">Reference proteome</keyword>
<comment type="cofactor">
    <cofactor evidence="1">
        <name>Ca(2+)</name>
        <dbReference type="ChEBI" id="CHEBI:29108"/>
    </cofactor>
</comment>
<dbReference type="Gene3D" id="3.40.720.10">
    <property type="entry name" value="Alkaline Phosphatase, subunit A"/>
    <property type="match status" value="1"/>
</dbReference>
<name>A0A8C2UHP6_COTJA</name>
<evidence type="ECO:0000256" key="5">
    <source>
        <dbReference type="ARBA" id="ARBA00022801"/>
    </source>
</evidence>
<organism evidence="9 10">
    <name type="scientific">Coturnix japonica</name>
    <name type="common">Japanese quail</name>
    <name type="synonym">Coturnix coturnix japonica</name>
    <dbReference type="NCBI Taxonomy" id="93934"/>
    <lineage>
        <taxon>Eukaryota</taxon>
        <taxon>Metazoa</taxon>
        <taxon>Chordata</taxon>
        <taxon>Craniata</taxon>
        <taxon>Vertebrata</taxon>
        <taxon>Euteleostomi</taxon>
        <taxon>Archelosauria</taxon>
        <taxon>Archosauria</taxon>
        <taxon>Dinosauria</taxon>
        <taxon>Saurischia</taxon>
        <taxon>Theropoda</taxon>
        <taxon>Coelurosauria</taxon>
        <taxon>Aves</taxon>
        <taxon>Neognathae</taxon>
        <taxon>Galloanserae</taxon>
        <taxon>Galliformes</taxon>
        <taxon>Phasianidae</taxon>
        <taxon>Perdicinae</taxon>
        <taxon>Coturnix</taxon>
    </lineage>
</organism>
<accession>A0A8C2UHP6</accession>
<dbReference type="Pfam" id="PF00884">
    <property type="entry name" value="Sulfatase"/>
    <property type="match status" value="1"/>
</dbReference>
<keyword evidence="6" id="KW-0106">Calcium</keyword>
<dbReference type="GeneTree" id="ENSGT00940000159093"/>
<dbReference type="GO" id="GO:0010001">
    <property type="term" value="P:glial cell differentiation"/>
    <property type="evidence" value="ECO:0007669"/>
    <property type="project" value="Ensembl"/>
</dbReference>
<reference evidence="9" key="1">
    <citation type="submission" date="2015-11" db="EMBL/GenBank/DDBJ databases">
        <authorList>
            <consortium name="International Coturnix japonica Genome Analysis Consortium"/>
            <person name="Warren W."/>
            <person name="Burt D.W."/>
            <person name="Antin P.B."/>
            <person name="Lanford R."/>
            <person name="Gros J."/>
            <person name="Wilson R.K."/>
        </authorList>
    </citation>
    <scope>NUCLEOTIDE SEQUENCE [LARGE SCALE GENOMIC DNA]</scope>
</reference>
<feature type="signal peptide" evidence="7">
    <location>
        <begin position="1"/>
        <end position="26"/>
    </location>
</feature>
<dbReference type="InterPro" id="IPR050738">
    <property type="entry name" value="Sulfatase"/>
</dbReference>
<evidence type="ECO:0000256" key="7">
    <source>
        <dbReference type="SAM" id="SignalP"/>
    </source>
</evidence>
<dbReference type="InterPro" id="IPR017850">
    <property type="entry name" value="Alkaline_phosphatase_core_sf"/>
</dbReference>
<dbReference type="PROSITE" id="PS00149">
    <property type="entry name" value="SULFATASE_2"/>
    <property type="match status" value="1"/>
</dbReference>
<keyword evidence="4 7" id="KW-0732">Signal</keyword>
<reference evidence="9" key="3">
    <citation type="submission" date="2025-09" db="UniProtKB">
        <authorList>
            <consortium name="Ensembl"/>
        </authorList>
    </citation>
    <scope>IDENTIFICATION</scope>
</reference>
<dbReference type="GO" id="GO:0007040">
    <property type="term" value="P:lysosome organization"/>
    <property type="evidence" value="ECO:0007669"/>
    <property type="project" value="Ensembl"/>
</dbReference>
<evidence type="ECO:0000259" key="8">
    <source>
        <dbReference type="Pfam" id="PF00884"/>
    </source>
</evidence>
<dbReference type="GO" id="GO:0060041">
    <property type="term" value="P:retina development in camera-type eye"/>
    <property type="evidence" value="ECO:0007669"/>
    <property type="project" value="Ensembl"/>
</dbReference>
<dbReference type="GO" id="GO:0010467">
    <property type="term" value="P:gene expression"/>
    <property type="evidence" value="ECO:0007669"/>
    <property type="project" value="Ensembl"/>
</dbReference>
<sequence>MITPAPRSVLLLTMLVGLCAPPAAQGKPNFIVILADDLGWGDLGANWAETKETPHLDELAAQGTRFVDFHSAASTCSPSRASLLTGRLGVRNGVTHNFAISSLGGLPLNETTLAEVLQAAGYSTAAIGKWHLGHHGHHHPIFRGFDYYFGIPYSHDMGCTDTPGYNVPPCPPCPQHGTATSPTNKDCYTDVALPLFENLTIIQQPVNLSSLVEQYVEAATRFIQQARSSSRPFFLYLALAHMHVPLHITPPSDRGIYGAALREMDALVGRIKLLADNYGKGSTLLWFTGDNGPWMQKCELAGRLGPLLGTWQRARGGSPAKQTTWEGGHRVPALVYWPGHIPAKRSSHAILSTLDVFPTLVALAGAKLPPNRRFDGMDVSPVLFGLSDVGHKEERRLVMEALGQKSITDHRSFSTWIAISRSRSLWTWHPGSIKQCCLQSAGLMPRPWRILQQTTSRLQTTPRTQQQCPAAAQSMWPADATHPHLTQPRWTSTRTEEQHGFVCKQIIAQAVPFPVLVSVNGTAVRAGCRLEVGQGVGMEAAAPHAVCLAVPVR</sequence>
<dbReference type="GO" id="GO:0005764">
    <property type="term" value="C:lysosome"/>
    <property type="evidence" value="ECO:0007669"/>
    <property type="project" value="Ensembl"/>
</dbReference>
<protein>
    <submittedName>
        <fullName evidence="9">Arylsulfatase G</fullName>
    </submittedName>
</protein>
<dbReference type="GO" id="GO:0005783">
    <property type="term" value="C:endoplasmic reticulum"/>
    <property type="evidence" value="ECO:0007669"/>
    <property type="project" value="Ensembl"/>
</dbReference>
<dbReference type="GO" id="GO:0051402">
    <property type="term" value="P:neuron apoptotic process"/>
    <property type="evidence" value="ECO:0007669"/>
    <property type="project" value="Ensembl"/>
</dbReference>
<dbReference type="SUPFAM" id="SSF53649">
    <property type="entry name" value="Alkaline phosphatase-like"/>
    <property type="match status" value="1"/>
</dbReference>
<dbReference type="GO" id="GO:0004065">
    <property type="term" value="F:arylsulfatase activity"/>
    <property type="evidence" value="ECO:0007669"/>
    <property type="project" value="Ensembl"/>
</dbReference>
<evidence type="ECO:0000256" key="3">
    <source>
        <dbReference type="ARBA" id="ARBA00022723"/>
    </source>
</evidence>
<evidence type="ECO:0000256" key="6">
    <source>
        <dbReference type="ARBA" id="ARBA00022837"/>
    </source>
</evidence>
<evidence type="ECO:0000313" key="10">
    <source>
        <dbReference type="Proteomes" id="UP000694412"/>
    </source>
</evidence>
<feature type="domain" description="Sulfatase N-terminal" evidence="8">
    <location>
        <begin position="28"/>
        <end position="366"/>
    </location>
</feature>
<dbReference type="GO" id="GO:0005615">
    <property type="term" value="C:extracellular space"/>
    <property type="evidence" value="ECO:0007669"/>
    <property type="project" value="Ensembl"/>
</dbReference>
<evidence type="ECO:0000313" key="9">
    <source>
        <dbReference type="Ensembl" id="ENSCJPP00005027441.1"/>
    </source>
</evidence>
<dbReference type="FunFam" id="3.40.720.10:FF:000031">
    <property type="entry name" value="arylsulfatase G isoform X1"/>
    <property type="match status" value="1"/>
</dbReference>
<evidence type="ECO:0000256" key="1">
    <source>
        <dbReference type="ARBA" id="ARBA00001913"/>
    </source>
</evidence>
<dbReference type="GO" id="GO:0048872">
    <property type="term" value="P:homeostasis of number of cells"/>
    <property type="evidence" value="ECO:0007669"/>
    <property type="project" value="Ensembl"/>
</dbReference>
<proteinExistence type="inferred from homology"/>
<dbReference type="PANTHER" id="PTHR42693">
    <property type="entry name" value="ARYLSULFATASE FAMILY MEMBER"/>
    <property type="match status" value="1"/>
</dbReference>
<dbReference type="GO" id="GO:0006790">
    <property type="term" value="P:sulfur compound metabolic process"/>
    <property type="evidence" value="ECO:0007669"/>
    <property type="project" value="Ensembl"/>
</dbReference>
<dbReference type="InterPro" id="IPR000917">
    <property type="entry name" value="Sulfatase_N"/>
</dbReference>
<gene>
    <name evidence="9" type="primary">ARSG</name>
</gene>
<evidence type="ECO:0000256" key="2">
    <source>
        <dbReference type="ARBA" id="ARBA00008779"/>
    </source>
</evidence>
<dbReference type="GO" id="GO:0033889">
    <property type="term" value="F:N-sulfoglucosamine-3-sulfatase activity"/>
    <property type="evidence" value="ECO:0007669"/>
    <property type="project" value="Ensembl"/>
</dbReference>
<feature type="chain" id="PRO_5034256834" evidence="7">
    <location>
        <begin position="27"/>
        <end position="553"/>
    </location>
</feature>
<dbReference type="Ensembl" id="ENSCJPT00005037096.1">
    <property type="protein sequence ID" value="ENSCJPP00005027441.1"/>
    <property type="gene ID" value="ENSCJPG00005021281.1"/>
</dbReference>
<dbReference type="PANTHER" id="PTHR42693:SF42">
    <property type="entry name" value="ARYLSULFATASE G"/>
    <property type="match status" value="1"/>
</dbReference>
<dbReference type="PROSITE" id="PS00523">
    <property type="entry name" value="SULFATASE_1"/>
    <property type="match status" value="1"/>
</dbReference>
<dbReference type="InterPro" id="IPR024607">
    <property type="entry name" value="Sulfatase_CS"/>
</dbReference>
<evidence type="ECO:0000256" key="4">
    <source>
        <dbReference type="ARBA" id="ARBA00022729"/>
    </source>
</evidence>
<dbReference type="AlphaFoldDB" id="A0A8C2UHP6"/>